<feature type="domain" description="HpcH/HpaI aldolase/citrate lyase" evidence="4">
    <location>
        <begin position="25"/>
        <end position="262"/>
    </location>
</feature>
<keyword evidence="3" id="KW-0456">Lyase</keyword>
<comment type="caution">
    <text evidence="5">The sequence shown here is derived from an EMBL/GenBank/DDBJ whole genome shotgun (WGS) entry which is preliminary data.</text>
</comment>
<dbReference type="InterPro" id="IPR015813">
    <property type="entry name" value="Pyrv/PenolPyrv_kinase-like_dom"/>
</dbReference>
<keyword evidence="2" id="KW-0479">Metal-binding</keyword>
<dbReference type="PANTHER" id="PTHR30502">
    <property type="entry name" value="2-KETO-3-DEOXY-L-RHAMNONATE ALDOLASE"/>
    <property type="match status" value="1"/>
</dbReference>
<evidence type="ECO:0000256" key="3">
    <source>
        <dbReference type="ARBA" id="ARBA00023239"/>
    </source>
</evidence>
<comment type="similarity">
    <text evidence="1">Belongs to the HpcH/HpaI aldolase family.</text>
</comment>
<reference evidence="5 6" key="1">
    <citation type="submission" date="2021-03" db="EMBL/GenBank/DDBJ databases">
        <title>Whole genome sequence of Jiella sp. MQZ13P-4.</title>
        <authorList>
            <person name="Tuo L."/>
        </authorList>
    </citation>
    <scope>NUCLEOTIDE SEQUENCE [LARGE SCALE GENOMIC DNA]</scope>
    <source>
        <strain evidence="5 6">MQZ13P-4</strain>
    </source>
</reference>
<evidence type="ECO:0000313" key="5">
    <source>
        <dbReference type="EMBL" id="MBO0902850.1"/>
    </source>
</evidence>
<gene>
    <name evidence="5" type="ORF">J1C47_04300</name>
</gene>
<dbReference type="Gene3D" id="3.20.20.60">
    <property type="entry name" value="Phosphoenolpyruvate-binding domains"/>
    <property type="match status" value="1"/>
</dbReference>
<dbReference type="InterPro" id="IPR040442">
    <property type="entry name" value="Pyrv_kinase-like_dom_sf"/>
</dbReference>
<dbReference type="InterPro" id="IPR005000">
    <property type="entry name" value="Aldolase/citrate-lyase_domain"/>
</dbReference>
<keyword evidence="6" id="KW-1185">Reference proteome</keyword>
<organism evidence="5 6">
    <name type="scientific">Jiella sonneratiae</name>
    <dbReference type="NCBI Taxonomy" id="2816856"/>
    <lineage>
        <taxon>Bacteria</taxon>
        <taxon>Pseudomonadati</taxon>
        <taxon>Pseudomonadota</taxon>
        <taxon>Alphaproteobacteria</taxon>
        <taxon>Hyphomicrobiales</taxon>
        <taxon>Aurantimonadaceae</taxon>
        <taxon>Jiella</taxon>
    </lineage>
</organism>
<name>A0ABS3IZJ7_9HYPH</name>
<protein>
    <submittedName>
        <fullName evidence="5">Aldolase</fullName>
    </submittedName>
</protein>
<dbReference type="EMBL" id="JAFMPY010000004">
    <property type="protein sequence ID" value="MBO0902850.1"/>
    <property type="molecule type" value="Genomic_DNA"/>
</dbReference>
<dbReference type="PANTHER" id="PTHR30502:SF0">
    <property type="entry name" value="PHOSPHOENOLPYRUVATE CARBOXYLASE FAMILY PROTEIN"/>
    <property type="match status" value="1"/>
</dbReference>
<dbReference type="Pfam" id="PF03328">
    <property type="entry name" value="HpcH_HpaI"/>
    <property type="match status" value="1"/>
</dbReference>
<evidence type="ECO:0000313" key="6">
    <source>
        <dbReference type="Proteomes" id="UP000664288"/>
    </source>
</evidence>
<accession>A0ABS3IZJ7</accession>
<dbReference type="InterPro" id="IPR050251">
    <property type="entry name" value="HpcH-HpaI_aldolase"/>
</dbReference>
<sequence length="287" mass="30925">MRLNGLIGRLERGEVALSLFAPAVPETAVELQASPYHGVVFEGEHRGWDIAALRDTLQYLLNRGQILSQGTPAPAVTPLARIPANGCEMNQFLAKQALDIGAYGVVWPHISTAEEAYNAVAACRYARLKDKPRFEPAGIRGDGPMQAARYWGVTQAEYYRRADVWPLAPEGEILVVIQIEDTAGIDNLPQMLKEVPGIGVVLIGEGDLSQELGYPRQTEHKAVLDAMAAIVRICGEHGVVVGHPHAGPKNAARLLDEGYRFLMCAAPRNFGHAEHLIAAGDATLAGG</sequence>
<dbReference type="Proteomes" id="UP000664288">
    <property type="component" value="Unassembled WGS sequence"/>
</dbReference>
<proteinExistence type="inferred from homology"/>
<dbReference type="RefSeq" id="WP_207349499.1">
    <property type="nucleotide sequence ID" value="NZ_JAFMPY010000004.1"/>
</dbReference>
<evidence type="ECO:0000256" key="1">
    <source>
        <dbReference type="ARBA" id="ARBA00005568"/>
    </source>
</evidence>
<evidence type="ECO:0000259" key="4">
    <source>
        <dbReference type="Pfam" id="PF03328"/>
    </source>
</evidence>
<evidence type="ECO:0000256" key="2">
    <source>
        <dbReference type="ARBA" id="ARBA00022723"/>
    </source>
</evidence>
<dbReference type="SUPFAM" id="SSF51621">
    <property type="entry name" value="Phosphoenolpyruvate/pyruvate domain"/>
    <property type="match status" value="1"/>
</dbReference>